<evidence type="ECO:0000313" key="24">
    <source>
        <dbReference type="Proteomes" id="UP001497497"/>
    </source>
</evidence>
<evidence type="ECO:0000259" key="22">
    <source>
        <dbReference type="Pfam" id="PF02434"/>
    </source>
</evidence>
<feature type="region of interest" description="Disordered" evidence="20">
    <location>
        <begin position="387"/>
        <end position="409"/>
    </location>
</feature>
<comment type="cofactor">
    <cofactor evidence="1">
        <name>Mn(2+)</name>
        <dbReference type="ChEBI" id="CHEBI:29035"/>
    </cofactor>
</comment>
<feature type="compositionally biased region" description="Basic and acidic residues" evidence="20">
    <location>
        <begin position="387"/>
        <end position="396"/>
    </location>
</feature>
<dbReference type="PANTHER" id="PTHR23033">
    <property type="entry name" value="BETA1,3-GALACTOSYLTRANSFERASE"/>
    <property type="match status" value="1"/>
</dbReference>
<evidence type="ECO:0000256" key="14">
    <source>
        <dbReference type="ARBA" id="ARBA00023136"/>
    </source>
</evidence>
<evidence type="ECO:0000256" key="10">
    <source>
        <dbReference type="ARBA" id="ARBA00022723"/>
    </source>
</evidence>
<keyword evidence="8" id="KW-0808">Transferase</keyword>
<evidence type="ECO:0000256" key="3">
    <source>
        <dbReference type="ARBA" id="ARBA00004922"/>
    </source>
</evidence>
<keyword evidence="13 21" id="KW-1133">Transmembrane helix</keyword>
<organism evidence="23 24">
    <name type="scientific">Lymnaea stagnalis</name>
    <name type="common">Great pond snail</name>
    <name type="synonym">Helix stagnalis</name>
    <dbReference type="NCBI Taxonomy" id="6523"/>
    <lineage>
        <taxon>Eukaryota</taxon>
        <taxon>Metazoa</taxon>
        <taxon>Spiralia</taxon>
        <taxon>Lophotrochozoa</taxon>
        <taxon>Mollusca</taxon>
        <taxon>Gastropoda</taxon>
        <taxon>Heterobranchia</taxon>
        <taxon>Euthyneura</taxon>
        <taxon>Panpulmonata</taxon>
        <taxon>Hygrophila</taxon>
        <taxon>Lymnaeoidea</taxon>
        <taxon>Lymnaeidae</taxon>
        <taxon>Lymnaea</taxon>
    </lineage>
</organism>
<comment type="similarity">
    <text evidence="4">Belongs to the glycosyltransferase 31 family. Beta3-Gal-T subfamily.</text>
</comment>
<evidence type="ECO:0000256" key="5">
    <source>
        <dbReference type="ARBA" id="ARBA00011748"/>
    </source>
</evidence>
<dbReference type="Pfam" id="PF02434">
    <property type="entry name" value="Fringe"/>
    <property type="match status" value="1"/>
</dbReference>
<dbReference type="PANTHER" id="PTHR23033:SF14">
    <property type="entry name" value="GLYCOPROTEIN-N-ACETYLGALACTOSAMINE 3-BETA-GALACTOSYLTRANSFERASE 1-RELATED"/>
    <property type="match status" value="1"/>
</dbReference>
<keyword evidence="9 21" id="KW-0812">Transmembrane</keyword>
<evidence type="ECO:0000256" key="15">
    <source>
        <dbReference type="ARBA" id="ARBA00023157"/>
    </source>
</evidence>
<dbReference type="EC" id="2.4.1.122" evidence="6"/>
<keyword evidence="16" id="KW-0325">Glycoprotein</keyword>
<evidence type="ECO:0000256" key="9">
    <source>
        <dbReference type="ARBA" id="ARBA00022692"/>
    </source>
</evidence>
<comment type="pathway">
    <text evidence="3">Protein modification; protein glycosylation.</text>
</comment>
<evidence type="ECO:0000313" key="23">
    <source>
        <dbReference type="EMBL" id="CAL1539230.1"/>
    </source>
</evidence>
<name>A0AAV2HYI4_LYMST</name>
<feature type="domain" description="Fringe-like glycosyltransferase" evidence="22">
    <location>
        <begin position="102"/>
        <end position="255"/>
    </location>
</feature>
<keyword evidence="17" id="KW-0464">Manganese</keyword>
<dbReference type="GO" id="GO:0016263">
    <property type="term" value="F:glycoprotein-N-acetylgalactosamine 3-beta-galactosyltransferase activity"/>
    <property type="evidence" value="ECO:0007669"/>
    <property type="project" value="UniProtKB-EC"/>
</dbReference>
<evidence type="ECO:0000256" key="6">
    <source>
        <dbReference type="ARBA" id="ARBA00012557"/>
    </source>
</evidence>
<evidence type="ECO:0000256" key="19">
    <source>
        <dbReference type="ARBA" id="ARBA00059245"/>
    </source>
</evidence>
<comment type="subcellular location">
    <subcellularLocation>
        <location evidence="2">Membrane</location>
        <topology evidence="2">Single-pass type II membrane protein</topology>
    </subcellularLocation>
</comment>
<evidence type="ECO:0000256" key="4">
    <source>
        <dbReference type="ARBA" id="ARBA00006462"/>
    </source>
</evidence>
<dbReference type="FunFam" id="3.90.550.50:FF:000017">
    <property type="entry name" value="Glycoprotein-N-acetylgalactosamine 3-beta-galactosyltransferase 1"/>
    <property type="match status" value="1"/>
</dbReference>
<protein>
    <recommendedName>
        <fullName evidence="18">Glycoprotein-N-acetylgalactosamine 3-beta-galactosyltransferase 1</fullName>
        <ecNumber evidence="6">2.4.1.122</ecNumber>
    </recommendedName>
</protein>
<dbReference type="InterPro" id="IPR026050">
    <property type="entry name" value="C1GALT1/C1GALT1_chp1"/>
</dbReference>
<evidence type="ECO:0000256" key="20">
    <source>
        <dbReference type="SAM" id="MobiDB-lite"/>
    </source>
</evidence>
<dbReference type="GO" id="GO:0016020">
    <property type="term" value="C:membrane"/>
    <property type="evidence" value="ECO:0007669"/>
    <property type="project" value="UniProtKB-SubCell"/>
</dbReference>
<accession>A0AAV2HYI4</accession>
<proteinExistence type="inferred from homology"/>
<evidence type="ECO:0000256" key="8">
    <source>
        <dbReference type="ARBA" id="ARBA00022679"/>
    </source>
</evidence>
<feature type="compositionally biased region" description="Acidic residues" evidence="20">
    <location>
        <begin position="397"/>
        <end position="409"/>
    </location>
</feature>
<sequence>MPSVVNGFGKVSVITLAIGIFIGISVSNIFRFTTSPRNSLSGYIPVDPHSHGENDDVSGPDNSLSWHDEHSHSHANENNSVARYLYKKVRVLCWVMTNPNNIQTKARHVKATWGKRCNILLFMSSKSDWELPAVALNVAEGRDHLWAKTKAAFKYIYSQHLNDADWFVKSDDDTYIVVENLRYFLQNKLPSEPVFYGRRFKPMVKQGYMSGGAGYVLSKEALSRVVTQGLDNPEKCRSDNGGAEDLEMGKCLENVGVLAGDTRDELGRERFHPFIPEHHLIPDILPKEMWYWSYNFYPAKQGQECCSDYSITFHYITPNMMYVLEYLIYHLKPYGINTVIHQELSSPAANLDKPNSENNNPVLVQQQDDSIVNDIIKKSDDRELNTYSLEKVKEQSENDLENMVDNGEG</sequence>
<dbReference type="EMBL" id="CAXITT010000332">
    <property type="protein sequence ID" value="CAL1539230.1"/>
    <property type="molecule type" value="Genomic_DNA"/>
</dbReference>
<dbReference type="Proteomes" id="UP001497497">
    <property type="component" value="Unassembled WGS sequence"/>
</dbReference>
<keyword evidence="11" id="KW-0547">Nucleotide-binding</keyword>
<dbReference type="GO" id="GO:0030145">
    <property type="term" value="F:manganese ion binding"/>
    <property type="evidence" value="ECO:0007669"/>
    <property type="project" value="UniProtKB-ARBA"/>
</dbReference>
<evidence type="ECO:0000256" key="7">
    <source>
        <dbReference type="ARBA" id="ARBA00022676"/>
    </source>
</evidence>
<evidence type="ECO:0000256" key="2">
    <source>
        <dbReference type="ARBA" id="ARBA00004606"/>
    </source>
</evidence>
<dbReference type="Gene3D" id="3.90.550.50">
    <property type="match status" value="1"/>
</dbReference>
<evidence type="ECO:0000256" key="18">
    <source>
        <dbReference type="ARBA" id="ARBA00040898"/>
    </source>
</evidence>
<feature type="transmembrane region" description="Helical" evidence="21">
    <location>
        <begin position="12"/>
        <end position="30"/>
    </location>
</feature>
<dbReference type="GO" id="GO:0000166">
    <property type="term" value="F:nucleotide binding"/>
    <property type="evidence" value="ECO:0007669"/>
    <property type="project" value="UniProtKB-KW"/>
</dbReference>
<comment type="caution">
    <text evidence="23">The sequence shown here is derived from an EMBL/GenBank/DDBJ whole genome shotgun (WGS) entry which is preliminary data.</text>
</comment>
<keyword evidence="10" id="KW-0479">Metal-binding</keyword>
<keyword evidence="12" id="KW-0735">Signal-anchor</keyword>
<comment type="function">
    <text evidence="19">Glycosyltransferase that generates the core 1 O-glycan Gal-beta1-3GalNAc-alpha1-Ser/Thr (T antigen), which is a precursor for many extended O-glycans in glycoproteins.</text>
</comment>
<keyword evidence="24" id="KW-1185">Reference proteome</keyword>
<gene>
    <name evidence="23" type="ORF">GSLYS_00013049001</name>
</gene>
<evidence type="ECO:0000256" key="21">
    <source>
        <dbReference type="SAM" id="Phobius"/>
    </source>
</evidence>
<reference evidence="23 24" key="1">
    <citation type="submission" date="2024-04" db="EMBL/GenBank/DDBJ databases">
        <authorList>
            <consortium name="Genoscope - CEA"/>
            <person name="William W."/>
        </authorList>
    </citation>
    <scope>NUCLEOTIDE SEQUENCE [LARGE SCALE GENOMIC DNA]</scope>
</reference>
<evidence type="ECO:0000256" key="13">
    <source>
        <dbReference type="ARBA" id="ARBA00022989"/>
    </source>
</evidence>
<dbReference type="InterPro" id="IPR003378">
    <property type="entry name" value="Fringe-like_glycosylTrfase"/>
</dbReference>
<dbReference type="AlphaFoldDB" id="A0AAV2HYI4"/>
<evidence type="ECO:0000256" key="11">
    <source>
        <dbReference type="ARBA" id="ARBA00022741"/>
    </source>
</evidence>
<evidence type="ECO:0000256" key="16">
    <source>
        <dbReference type="ARBA" id="ARBA00023180"/>
    </source>
</evidence>
<keyword evidence="15" id="KW-1015">Disulfide bond</keyword>
<evidence type="ECO:0000256" key="1">
    <source>
        <dbReference type="ARBA" id="ARBA00001936"/>
    </source>
</evidence>
<feature type="region of interest" description="Disordered" evidence="20">
    <location>
        <begin position="51"/>
        <end position="73"/>
    </location>
</feature>
<keyword evidence="14 21" id="KW-0472">Membrane</keyword>
<keyword evidence="7" id="KW-0328">Glycosyltransferase</keyword>
<comment type="subunit">
    <text evidence="5">Homodimer; disulfide-linked.</text>
</comment>
<evidence type="ECO:0000256" key="17">
    <source>
        <dbReference type="ARBA" id="ARBA00023211"/>
    </source>
</evidence>
<evidence type="ECO:0000256" key="12">
    <source>
        <dbReference type="ARBA" id="ARBA00022968"/>
    </source>
</evidence>